<name>A0A1I7Y4H7_9BILA</name>
<keyword evidence="3" id="KW-1133">Transmembrane helix</keyword>
<feature type="transmembrane region" description="Helical" evidence="3">
    <location>
        <begin position="263"/>
        <end position="288"/>
    </location>
</feature>
<dbReference type="InterPro" id="IPR020846">
    <property type="entry name" value="MFS_dom"/>
</dbReference>
<feature type="transmembrane region" description="Helical" evidence="3">
    <location>
        <begin position="143"/>
        <end position="163"/>
    </location>
</feature>
<organism evidence="5 6">
    <name type="scientific">Steinernema glaseri</name>
    <dbReference type="NCBI Taxonomy" id="37863"/>
    <lineage>
        <taxon>Eukaryota</taxon>
        <taxon>Metazoa</taxon>
        <taxon>Ecdysozoa</taxon>
        <taxon>Nematoda</taxon>
        <taxon>Chromadorea</taxon>
        <taxon>Rhabditida</taxon>
        <taxon>Tylenchina</taxon>
        <taxon>Panagrolaimomorpha</taxon>
        <taxon>Strongyloidoidea</taxon>
        <taxon>Steinernematidae</taxon>
        <taxon>Steinernema</taxon>
    </lineage>
</organism>
<sequence length="461" mass="50567">MMRYWVLTIASLVLTLIFANGALFHFTVICMEHNDDMAVSSNVTTSHSDFNSYQESILFGALSFGCIIGNYPTVKLFDMYGFKHTFTGFSIISAVGTIMVPMLGHSFWVVLADRVIQGFALAASFLAFGIVPSDTAYQKELSLFVSLLSCSLQLGPCFIMPVSGLFCSSSIGWEGAYYTSGLLTIVVTIVFHLTYKRTSQTVEKSGSPDESERSTANFVNSKITPEDLDEDSEKKVVVVDEDSQSDSSKEEVPLREILTCPSVWGIMIIAFGDTIGYQTFLLYGPIYINKALGYDVTKTGVLSALPYVISIVTKAFGGVFLDRASCIKEQLRVLLFTFASQAAMTACFLVLTQMTPELAFLGQSMLTLMMVFSGLAFIGLMSGCQIICQQHNYIVTSALAIQDSLGGLVVPALVAFAAPNYAMDEWKLVYFVLTALLTVTNVFFVVLTRVKPAKWTNKHLK</sequence>
<feature type="transmembrane region" description="Helical" evidence="3">
    <location>
        <begin position="300"/>
        <end position="321"/>
    </location>
</feature>
<dbReference type="WBParaSite" id="L893_g12397.t1">
    <property type="protein sequence ID" value="L893_g12397.t1"/>
    <property type="gene ID" value="L893_g12397"/>
</dbReference>
<feature type="region of interest" description="Disordered" evidence="2">
    <location>
        <begin position="226"/>
        <end position="250"/>
    </location>
</feature>
<dbReference type="Gene3D" id="1.20.1250.20">
    <property type="entry name" value="MFS general substrate transporter like domains"/>
    <property type="match status" value="2"/>
</dbReference>
<dbReference type="Pfam" id="PF07690">
    <property type="entry name" value="MFS_1"/>
    <property type="match status" value="1"/>
</dbReference>
<dbReference type="InterPro" id="IPR011701">
    <property type="entry name" value="MFS"/>
</dbReference>
<dbReference type="GO" id="GO:0022857">
    <property type="term" value="F:transmembrane transporter activity"/>
    <property type="evidence" value="ECO:0007669"/>
    <property type="project" value="InterPro"/>
</dbReference>
<feature type="domain" description="Major facilitator superfamily (MFS) profile" evidence="4">
    <location>
        <begin position="6"/>
        <end position="452"/>
    </location>
</feature>
<evidence type="ECO:0000259" key="4">
    <source>
        <dbReference type="PROSITE" id="PS50850"/>
    </source>
</evidence>
<dbReference type="PANTHER" id="PTHR45757:SF11">
    <property type="entry name" value="MAJOR FACILITATOR SUPERFAMILY (MFS) PROFILE DOMAIN-CONTAINING PROTEIN"/>
    <property type="match status" value="1"/>
</dbReference>
<feature type="transmembrane region" description="Helical" evidence="3">
    <location>
        <begin position="56"/>
        <end position="74"/>
    </location>
</feature>
<dbReference type="PROSITE" id="PS50850">
    <property type="entry name" value="MFS"/>
    <property type="match status" value="1"/>
</dbReference>
<evidence type="ECO:0000313" key="6">
    <source>
        <dbReference type="WBParaSite" id="L893_g12397.t1"/>
    </source>
</evidence>
<feature type="transmembrane region" description="Helical" evidence="3">
    <location>
        <begin position="333"/>
        <end position="352"/>
    </location>
</feature>
<feature type="transmembrane region" description="Helical" evidence="3">
    <location>
        <begin position="358"/>
        <end position="381"/>
    </location>
</feature>
<keyword evidence="3" id="KW-0812">Transmembrane</keyword>
<keyword evidence="3" id="KW-0472">Membrane</keyword>
<comment type="subcellular location">
    <subcellularLocation>
        <location evidence="1">Membrane</location>
        <topology evidence="1">Multi-pass membrane protein</topology>
    </subcellularLocation>
</comment>
<dbReference type="InterPro" id="IPR036259">
    <property type="entry name" value="MFS_trans_sf"/>
</dbReference>
<dbReference type="SUPFAM" id="SSF103473">
    <property type="entry name" value="MFS general substrate transporter"/>
    <property type="match status" value="1"/>
</dbReference>
<accession>A0A1I7Y4H7</accession>
<evidence type="ECO:0000313" key="5">
    <source>
        <dbReference type="Proteomes" id="UP000095287"/>
    </source>
</evidence>
<evidence type="ECO:0000256" key="3">
    <source>
        <dbReference type="SAM" id="Phobius"/>
    </source>
</evidence>
<dbReference type="PANTHER" id="PTHR45757">
    <property type="entry name" value="PROTEIN CBG23364-RELATED"/>
    <property type="match status" value="1"/>
</dbReference>
<proteinExistence type="predicted"/>
<feature type="transmembrane region" description="Helical" evidence="3">
    <location>
        <begin position="428"/>
        <end position="448"/>
    </location>
</feature>
<dbReference type="AlphaFoldDB" id="A0A1I7Y4H7"/>
<keyword evidence="5" id="KW-1185">Reference proteome</keyword>
<feature type="transmembrane region" description="Helical" evidence="3">
    <location>
        <begin position="86"/>
        <end position="108"/>
    </location>
</feature>
<evidence type="ECO:0000256" key="2">
    <source>
        <dbReference type="SAM" id="MobiDB-lite"/>
    </source>
</evidence>
<protein>
    <submittedName>
        <fullName evidence="6">MFS domain-containing protein</fullName>
    </submittedName>
</protein>
<dbReference type="Proteomes" id="UP000095287">
    <property type="component" value="Unplaced"/>
</dbReference>
<evidence type="ECO:0000256" key="1">
    <source>
        <dbReference type="ARBA" id="ARBA00004141"/>
    </source>
</evidence>
<feature type="transmembrane region" description="Helical" evidence="3">
    <location>
        <begin position="393"/>
        <end position="416"/>
    </location>
</feature>
<feature type="transmembrane region" description="Helical" evidence="3">
    <location>
        <begin position="114"/>
        <end position="131"/>
    </location>
</feature>
<dbReference type="GO" id="GO:0016020">
    <property type="term" value="C:membrane"/>
    <property type="evidence" value="ECO:0007669"/>
    <property type="project" value="UniProtKB-SubCell"/>
</dbReference>
<feature type="transmembrane region" description="Helical" evidence="3">
    <location>
        <begin position="175"/>
        <end position="195"/>
    </location>
</feature>
<reference evidence="6" key="1">
    <citation type="submission" date="2016-11" db="UniProtKB">
        <authorList>
            <consortium name="WormBaseParasite"/>
        </authorList>
    </citation>
    <scope>IDENTIFICATION</scope>
</reference>